<feature type="domain" description="Beta-mannosidase-like galactose-binding" evidence="6">
    <location>
        <begin position="34"/>
        <end position="166"/>
    </location>
</feature>
<feature type="region of interest" description="Disordered" evidence="5">
    <location>
        <begin position="820"/>
        <end position="847"/>
    </location>
</feature>
<dbReference type="AlphaFoldDB" id="A0A652YSJ9"/>
<dbReference type="EC" id="3.2.1.25" evidence="2"/>
<name>A0A652YSJ9_NOCGL</name>
<dbReference type="GO" id="GO:0006516">
    <property type="term" value="P:glycoprotein catabolic process"/>
    <property type="evidence" value="ECO:0007669"/>
    <property type="project" value="TreeGrafter"/>
</dbReference>
<accession>A0A652YSJ9</accession>
<organism evidence="7">
    <name type="scientific">Nocardia globerula</name>
    <dbReference type="NCBI Taxonomy" id="1818"/>
    <lineage>
        <taxon>Bacteria</taxon>
        <taxon>Bacillati</taxon>
        <taxon>Actinomycetota</taxon>
        <taxon>Actinomycetes</taxon>
        <taxon>Mycobacteriales</taxon>
        <taxon>Nocardiaceae</taxon>
        <taxon>Nocardia</taxon>
    </lineage>
</organism>
<protein>
    <recommendedName>
        <fullName evidence="2">beta-mannosidase</fullName>
        <ecNumber evidence="2">3.2.1.25</ecNumber>
    </recommendedName>
</protein>
<comment type="catalytic activity">
    <reaction evidence="1">
        <text>Hydrolysis of terminal, non-reducing beta-D-mannose residues in beta-D-mannosides.</text>
        <dbReference type="EC" id="3.2.1.25"/>
    </reaction>
</comment>
<comment type="caution">
    <text evidence="7">The sequence shown here is derived from an EMBL/GenBank/DDBJ whole genome shotgun (WGS) entry which is preliminary data.</text>
</comment>
<dbReference type="InterPro" id="IPR013783">
    <property type="entry name" value="Ig-like_fold"/>
</dbReference>
<dbReference type="SUPFAM" id="SSF51445">
    <property type="entry name" value="(Trans)glycosidases"/>
    <property type="match status" value="1"/>
</dbReference>
<proteinExistence type="predicted"/>
<dbReference type="PANTHER" id="PTHR43730">
    <property type="entry name" value="BETA-MANNOSIDASE"/>
    <property type="match status" value="1"/>
</dbReference>
<feature type="compositionally biased region" description="Pro residues" evidence="5">
    <location>
        <begin position="827"/>
        <end position="838"/>
    </location>
</feature>
<keyword evidence="3" id="KW-0378">Hydrolase</keyword>
<keyword evidence="4" id="KW-0326">Glycosidase</keyword>
<dbReference type="GO" id="GO:0004567">
    <property type="term" value="F:beta-mannosidase activity"/>
    <property type="evidence" value="ECO:0007669"/>
    <property type="project" value="UniProtKB-EC"/>
</dbReference>
<dbReference type="InterPro" id="IPR054593">
    <property type="entry name" value="Beta-mannosidase-like_N2"/>
</dbReference>
<dbReference type="InterPro" id="IPR008979">
    <property type="entry name" value="Galactose-bd-like_sf"/>
</dbReference>
<reference evidence="7" key="1">
    <citation type="submission" date="2019-07" db="EMBL/GenBank/DDBJ databases">
        <title>Genomic Encyclopedia of Type Strains, Phase IV (KMG-IV): sequencing the most valuable type-strain genomes for metagenomic binning, comparative biology and taxonomic classification.</title>
        <authorList>
            <person name="Goeker M."/>
        </authorList>
    </citation>
    <scope>NUCLEOTIDE SEQUENCE</scope>
    <source>
        <strain evidence="7">DSM 44596</strain>
    </source>
</reference>
<dbReference type="Gene3D" id="2.60.120.260">
    <property type="entry name" value="Galactose-binding domain-like"/>
    <property type="match status" value="1"/>
</dbReference>
<evidence type="ECO:0000256" key="3">
    <source>
        <dbReference type="ARBA" id="ARBA00022801"/>
    </source>
</evidence>
<dbReference type="SUPFAM" id="SSF49785">
    <property type="entry name" value="Galactose-binding domain-like"/>
    <property type="match status" value="1"/>
</dbReference>
<dbReference type="Gene3D" id="2.60.40.10">
    <property type="entry name" value="Immunoglobulins"/>
    <property type="match status" value="1"/>
</dbReference>
<dbReference type="InterPro" id="IPR017853">
    <property type="entry name" value="GH"/>
</dbReference>
<dbReference type="Gene3D" id="3.20.20.80">
    <property type="entry name" value="Glycosidases"/>
    <property type="match status" value="1"/>
</dbReference>
<gene>
    <name evidence="7" type="ORF">FNL38_102182</name>
</gene>
<dbReference type="EMBL" id="VNIQ01000002">
    <property type="protein sequence ID" value="TYQ06052.1"/>
    <property type="molecule type" value="Genomic_DNA"/>
</dbReference>
<evidence type="ECO:0000313" key="7">
    <source>
        <dbReference type="EMBL" id="TYQ06052.1"/>
    </source>
</evidence>
<evidence type="ECO:0000256" key="2">
    <source>
        <dbReference type="ARBA" id="ARBA00012754"/>
    </source>
</evidence>
<sequence length="847" mass="91805">MPRKYATDLLEEAQWRCIATQPGEIVNPAQLSGKTGWLPATVPGTVAGAVREADGSAAARRVAADASDWWFVTRVATAGEGSWLLHLQGLTAGADVWVDDTVVLSSESMFVPGEVVVTREAAKSREFTLSIHFHSLATVLSTRRPRGRWRSSLVREQGLRWIRTTLLGSAPVFAGVPVPVGPWRGIRLLDVGKASVVSRTLHATVDGTSGAVEISARLTGLPRTVTAVPVTVGNVRGSLTVTSRDGGLAVVSGVVEIPDVDLWWPHTHGRPHRYSVSIDVGRDVLHLGHIGFRSLEVDRTGGGFRVSVNGVDVYCRGSVWVPTDPVSFRGEAQTTSVLERCAASGVNMLRIPGTIVYESDHFWNECSRLGILVWQDAMLATLDPPDTDEFFALFAAEVRAFLQQVGGNPALAVFCGGSETEQQPTMLGLVDQHISIIHSRLPAMLEELAPGLEYVTSSPSAPPDRETLATHVGTGIAHYFGIGGYRRPLDDVLSARVRFATECLAFSIPPSNTAVENEFGSVSVAGHHPSWKAAVPRDNGSSWDFEDVRDHYVRTLFGEDPSEVRWSDPERYLDLGRAAICEAFGAALGYWRRADSGCDGALTLALMDLEPGPGWGILDWHGTPKAPWYVLRRYSKPVALIVTDDGLDGLRLDVINETGDPLVAEIRIRAHNRSGVVPVDVVAPVKVDAHGKRSLTVDEVVGRFTDLTHVFKFGPRNYDAVTITLENEEGVVIDEVVHLLGSPARPLERTVGLAAIARSVGDDWFVDVTSEGTAQYVSLDLQGFEPEDSWFHLAPGGARTVRLRRTGQAKMVIGRVRALNSHSSAPVSPPLVADPPRQPSTKRVPRR</sequence>
<evidence type="ECO:0000256" key="5">
    <source>
        <dbReference type="SAM" id="MobiDB-lite"/>
    </source>
</evidence>
<dbReference type="Pfam" id="PF22666">
    <property type="entry name" value="Glyco_hydro_2_N2"/>
    <property type="match status" value="1"/>
</dbReference>
<dbReference type="PANTHER" id="PTHR43730:SF1">
    <property type="entry name" value="BETA-MANNOSIDASE"/>
    <property type="match status" value="1"/>
</dbReference>
<dbReference type="InterPro" id="IPR036156">
    <property type="entry name" value="Beta-gal/glucu_dom_sf"/>
</dbReference>
<dbReference type="GO" id="GO:0005975">
    <property type="term" value="P:carbohydrate metabolic process"/>
    <property type="evidence" value="ECO:0007669"/>
    <property type="project" value="UniProtKB-ARBA"/>
</dbReference>
<evidence type="ECO:0000256" key="1">
    <source>
        <dbReference type="ARBA" id="ARBA00000829"/>
    </source>
</evidence>
<evidence type="ECO:0000259" key="6">
    <source>
        <dbReference type="Pfam" id="PF22666"/>
    </source>
</evidence>
<dbReference type="SUPFAM" id="SSF49303">
    <property type="entry name" value="beta-Galactosidase/glucuronidase domain"/>
    <property type="match status" value="2"/>
</dbReference>
<dbReference type="InterPro" id="IPR050887">
    <property type="entry name" value="Beta-mannosidase_GH2"/>
</dbReference>
<evidence type="ECO:0000256" key="4">
    <source>
        <dbReference type="ARBA" id="ARBA00023295"/>
    </source>
</evidence>